<reference evidence="1 2" key="1">
    <citation type="submission" date="2016-07" db="EMBL/GenBank/DDBJ databases">
        <title>Caryophanon latum genome sequencing.</title>
        <authorList>
            <person name="Verma A."/>
            <person name="Pal Y."/>
            <person name="Krishnamurthi S."/>
        </authorList>
    </citation>
    <scope>NUCLEOTIDE SEQUENCE [LARGE SCALE GENOMIC DNA]</scope>
    <source>
        <strain evidence="1 2">DSM 14151</strain>
    </source>
</reference>
<proteinExistence type="predicted"/>
<organism evidence="1 2">
    <name type="scientific">Caryophanon latum</name>
    <dbReference type="NCBI Taxonomy" id="33977"/>
    <lineage>
        <taxon>Bacteria</taxon>
        <taxon>Bacillati</taxon>
        <taxon>Bacillota</taxon>
        <taxon>Bacilli</taxon>
        <taxon>Bacillales</taxon>
        <taxon>Caryophanaceae</taxon>
        <taxon>Caryophanon</taxon>
    </lineage>
</organism>
<dbReference type="AlphaFoldDB" id="A0A1C0YZL8"/>
<gene>
    <name evidence="1" type="ORF">A6K76_06005</name>
</gene>
<dbReference type="Proteomes" id="UP000093482">
    <property type="component" value="Unassembled WGS sequence"/>
</dbReference>
<evidence type="ECO:0000313" key="2">
    <source>
        <dbReference type="Proteomes" id="UP000093482"/>
    </source>
</evidence>
<keyword evidence="2" id="KW-1185">Reference proteome</keyword>
<sequence length="127" mass="14897">MKSSERRVKEMTVSLDFPIQELERKLPNTNRVTLSNLRHSKEWLPLVSEHRMVEVISGSDTVAMLNDPKLIMELIQVVKSQKNEIEKLKINALYAERLHYSHEFKNSLEAEDETMMYLQQLLDGRVD</sequence>
<protein>
    <submittedName>
        <fullName evidence="1">Uncharacterized protein</fullName>
    </submittedName>
</protein>
<evidence type="ECO:0000313" key="1">
    <source>
        <dbReference type="EMBL" id="OCS92630.1"/>
    </source>
</evidence>
<dbReference type="RefSeq" id="WP_066462195.1">
    <property type="nucleotide sequence ID" value="NZ_MATO01000014.1"/>
</dbReference>
<comment type="caution">
    <text evidence="1">The sequence shown here is derived from an EMBL/GenBank/DDBJ whole genome shotgun (WGS) entry which is preliminary data.</text>
</comment>
<dbReference type="OrthoDB" id="3007986at2"/>
<name>A0A1C0YZL8_9BACL</name>
<accession>A0A1C0YZL8</accession>
<dbReference type="EMBL" id="MATO01000014">
    <property type="protein sequence ID" value="OCS92630.1"/>
    <property type="molecule type" value="Genomic_DNA"/>
</dbReference>